<dbReference type="CDD" id="cd00303">
    <property type="entry name" value="retropepsin_like"/>
    <property type="match status" value="1"/>
</dbReference>
<dbReference type="EMBL" id="NKXS01002422">
    <property type="protein sequence ID" value="PIN13722.1"/>
    <property type="molecule type" value="Genomic_DNA"/>
</dbReference>
<comment type="caution">
    <text evidence="1">The sequence shown here is derived from an EMBL/GenBank/DDBJ whole genome shotgun (WGS) entry which is preliminary data.</text>
</comment>
<dbReference type="AlphaFoldDB" id="A0A2G9H880"/>
<dbReference type="InterPro" id="IPR021109">
    <property type="entry name" value="Peptidase_aspartic_dom_sf"/>
</dbReference>
<gene>
    <name evidence="1" type="ORF">CDL12_13655</name>
</gene>
<sequence length="253" mass="29393">MKTSTKESMVIKAATVKFPITEKKNSDKVENQRASSNKWTLKEMQEKEFPFPDFDVPHIFDELLVRKLIESPQSKRPEEAGKTNDPKYCKYHQLVRHTIEKYFMFKDNIMALAKEENIVLDIEDVARANLVNVMVTQNTLKEILQHEEQKVNRILIDGGSAVNIMSKSTMKRLKIPVEDLSPSRLTIQGFNQDGQRAIGMIRLNLMIGELKVSTLFHVIDARTFYYLLLGRPWLHENRVIPSTLHQCFKYVKD</sequence>
<organism evidence="1 2">
    <name type="scientific">Handroanthus impetiginosus</name>
    <dbReference type="NCBI Taxonomy" id="429701"/>
    <lineage>
        <taxon>Eukaryota</taxon>
        <taxon>Viridiplantae</taxon>
        <taxon>Streptophyta</taxon>
        <taxon>Embryophyta</taxon>
        <taxon>Tracheophyta</taxon>
        <taxon>Spermatophyta</taxon>
        <taxon>Magnoliopsida</taxon>
        <taxon>eudicotyledons</taxon>
        <taxon>Gunneridae</taxon>
        <taxon>Pentapetalae</taxon>
        <taxon>asterids</taxon>
        <taxon>lamiids</taxon>
        <taxon>Lamiales</taxon>
        <taxon>Bignoniaceae</taxon>
        <taxon>Crescentiina</taxon>
        <taxon>Tabebuia alliance</taxon>
        <taxon>Handroanthus</taxon>
    </lineage>
</organism>
<dbReference type="Gene3D" id="2.40.70.10">
    <property type="entry name" value="Acid Proteases"/>
    <property type="match status" value="1"/>
</dbReference>
<dbReference type="OrthoDB" id="1741488at2759"/>
<evidence type="ECO:0008006" key="3">
    <source>
        <dbReference type="Google" id="ProtNLM"/>
    </source>
</evidence>
<protein>
    <recommendedName>
        <fullName evidence="3">Peptidase A2 domain-containing protein</fullName>
    </recommendedName>
</protein>
<accession>A0A2G9H880</accession>
<dbReference type="PANTHER" id="PTHR33240">
    <property type="entry name" value="OS08G0508500 PROTEIN"/>
    <property type="match status" value="1"/>
</dbReference>
<reference evidence="2" key="1">
    <citation type="journal article" date="2018" name="Gigascience">
        <title>Genome assembly of the Pink Ipe (Handroanthus impetiginosus, Bignoniaceae), a highly valued, ecologically keystone Neotropical timber forest tree.</title>
        <authorList>
            <person name="Silva-Junior O.B."/>
            <person name="Grattapaglia D."/>
            <person name="Novaes E."/>
            <person name="Collevatti R.G."/>
        </authorList>
    </citation>
    <scope>NUCLEOTIDE SEQUENCE [LARGE SCALE GENOMIC DNA]</scope>
    <source>
        <strain evidence="2">cv. UFG-1</strain>
    </source>
</reference>
<evidence type="ECO:0000313" key="1">
    <source>
        <dbReference type="EMBL" id="PIN13722.1"/>
    </source>
</evidence>
<proteinExistence type="predicted"/>
<dbReference type="SUPFAM" id="SSF50630">
    <property type="entry name" value="Acid proteases"/>
    <property type="match status" value="1"/>
</dbReference>
<evidence type="ECO:0000313" key="2">
    <source>
        <dbReference type="Proteomes" id="UP000231279"/>
    </source>
</evidence>
<dbReference type="PANTHER" id="PTHR33240:SF15">
    <property type="entry name" value="GAG-PRO-LIKE PROTEIN"/>
    <property type="match status" value="1"/>
</dbReference>
<dbReference type="Proteomes" id="UP000231279">
    <property type="component" value="Unassembled WGS sequence"/>
</dbReference>
<keyword evidence="2" id="KW-1185">Reference proteome</keyword>
<name>A0A2G9H880_9LAMI</name>